<dbReference type="Gene3D" id="3.30.110.170">
    <property type="entry name" value="Protein of unknown function (DUF541), domain 1"/>
    <property type="match status" value="1"/>
</dbReference>
<dbReference type="Pfam" id="PF04402">
    <property type="entry name" value="SIMPL"/>
    <property type="match status" value="1"/>
</dbReference>
<reference evidence="9" key="1">
    <citation type="journal article" date="2006" name="Science">
        <title>Ancient noncoding elements conserved in the human genome.</title>
        <authorList>
            <person name="Venkatesh B."/>
            <person name="Kirkness E.F."/>
            <person name="Loh Y.H."/>
            <person name="Halpern A.L."/>
            <person name="Lee A.P."/>
            <person name="Johnson J."/>
            <person name="Dandona N."/>
            <person name="Viswanathan L.D."/>
            <person name="Tay A."/>
            <person name="Venter J.C."/>
            <person name="Strausberg R.L."/>
            <person name="Brenner S."/>
        </authorList>
    </citation>
    <scope>NUCLEOTIDE SEQUENCE [LARGE SCALE GENOMIC DNA]</scope>
</reference>
<keyword evidence="7" id="KW-0675">Receptor</keyword>
<protein>
    <submittedName>
        <fullName evidence="7 8">Interleukin-1 receptor-associated kinase 1-binding protein 1</fullName>
    </submittedName>
</protein>
<dbReference type="PANTHER" id="PTHR18842:SF2">
    <property type="entry name" value="INTERLEUKIN-1 RECEPTOR-ASSOCIATED KINASE 1-BINDING PROTEIN 1"/>
    <property type="match status" value="1"/>
</dbReference>
<dbReference type="CTD" id="134728"/>
<evidence type="ECO:0000256" key="2">
    <source>
        <dbReference type="ARBA" id="ARBA00004496"/>
    </source>
</evidence>
<reference evidence="8" key="4">
    <citation type="submission" date="2025-05" db="UniProtKB">
        <authorList>
            <consortium name="Ensembl"/>
        </authorList>
    </citation>
    <scope>IDENTIFICATION</scope>
</reference>
<dbReference type="AlphaFoldDB" id="V9KR72"/>
<gene>
    <name evidence="8" type="primary">irak1bp1</name>
</gene>
<dbReference type="RefSeq" id="XP_007906614.1">
    <property type="nucleotide sequence ID" value="XM_007908423.2"/>
</dbReference>
<dbReference type="EMBL" id="JW868330">
    <property type="protein sequence ID" value="AFP00848.1"/>
    <property type="molecule type" value="mRNA"/>
</dbReference>
<dbReference type="OMA" id="TQTATRE"/>
<dbReference type="Gene3D" id="3.30.70.2970">
    <property type="entry name" value="Protein of unknown function (DUF541), domain 2"/>
    <property type="match status" value="1"/>
</dbReference>
<dbReference type="InterPro" id="IPR030312">
    <property type="entry name" value="IRAK1BP1"/>
</dbReference>
<keyword evidence="7" id="KW-0418">Kinase</keyword>
<reference evidence="9" key="2">
    <citation type="journal article" date="2007" name="PLoS Biol.">
        <title>Survey sequencing and comparative analysis of the elephant shark (Callorhinchus milii) genome.</title>
        <authorList>
            <person name="Venkatesh B."/>
            <person name="Kirkness E.F."/>
            <person name="Loh Y.H."/>
            <person name="Halpern A.L."/>
            <person name="Lee A.P."/>
            <person name="Johnson J."/>
            <person name="Dandona N."/>
            <person name="Viswanathan L.D."/>
            <person name="Tay A."/>
            <person name="Venter J.C."/>
            <person name="Strausberg R.L."/>
            <person name="Brenner S."/>
        </authorList>
    </citation>
    <scope>NUCLEOTIDE SEQUENCE [LARGE SCALE GENOMIC DNA]</scope>
</reference>
<dbReference type="GO" id="GO:0005737">
    <property type="term" value="C:cytoplasm"/>
    <property type="evidence" value="ECO:0007669"/>
    <property type="project" value="UniProtKB-SubCell"/>
</dbReference>
<keyword evidence="5" id="KW-0539">Nucleus</keyword>
<dbReference type="Ensembl" id="ENSCMIT00000026902.1">
    <property type="protein sequence ID" value="ENSCMIP00000026472.1"/>
    <property type="gene ID" value="ENSCMIG00000011597.1"/>
</dbReference>
<dbReference type="GeneID" id="103188426"/>
<feature type="region of interest" description="Disordered" evidence="6">
    <location>
        <begin position="19"/>
        <end position="50"/>
    </location>
</feature>
<dbReference type="GO" id="GO:0006955">
    <property type="term" value="P:immune response"/>
    <property type="evidence" value="ECO:0007669"/>
    <property type="project" value="InterPro"/>
</dbReference>
<keyword evidence="7" id="KW-0808">Transferase</keyword>
<dbReference type="Proteomes" id="UP000314986">
    <property type="component" value="Unassembled WGS sequence"/>
</dbReference>
<comment type="subcellular location">
    <subcellularLocation>
        <location evidence="2">Cytoplasm</location>
    </subcellularLocation>
    <subcellularLocation>
        <location evidence="1">Nucleus</location>
    </subcellularLocation>
</comment>
<evidence type="ECO:0000256" key="1">
    <source>
        <dbReference type="ARBA" id="ARBA00004123"/>
    </source>
</evidence>
<evidence type="ECO:0000313" key="8">
    <source>
        <dbReference type="Ensembl" id="ENSCMIP00000026472.1"/>
    </source>
</evidence>
<dbReference type="InterPro" id="IPR007497">
    <property type="entry name" value="SIMPL/DUF541"/>
</dbReference>
<dbReference type="GO" id="GO:0043123">
    <property type="term" value="P:positive regulation of canonical NF-kappaB signal transduction"/>
    <property type="evidence" value="ECO:0007669"/>
    <property type="project" value="InterPro"/>
</dbReference>
<evidence type="ECO:0000313" key="7">
    <source>
        <dbReference type="EMBL" id="AFP00848.1"/>
    </source>
</evidence>
<feature type="compositionally biased region" description="Basic and acidic residues" evidence="6">
    <location>
        <begin position="20"/>
        <end position="29"/>
    </location>
</feature>
<dbReference type="OrthoDB" id="6365554at2759"/>
<accession>V9KR72</accession>
<dbReference type="KEGG" id="cmk:103188426"/>
<reference evidence="7 9" key="3">
    <citation type="journal article" date="2014" name="Nature">
        <title>Elephant shark genome provides unique insights into gnathostome evolution.</title>
        <authorList>
            <consortium name="International Elephant Shark Genome Sequencing Consortium"/>
            <person name="Venkatesh B."/>
            <person name="Lee A.P."/>
            <person name="Ravi V."/>
            <person name="Maurya A.K."/>
            <person name="Lian M.M."/>
            <person name="Swann J.B."/>
            <person name="Ohta Y."/>
            <person name="Flajnik M.F."/>
            <person name="Sutoh Y."/>
            <person name="Kasahara M."/>
            <person name="Hoon S."/>
            <person name="Gangu V."/>
            <person name="Roy S.W."/>
            <person name="Irimia M."/>
            <person name="Korzh V."/>
            <person name="Kondrychyn I."/>
            <person name="Lim Z.W."/>
            <person name="Tay B.H."/>
            <person name="Tohari S."/>
            <person name="Kong K.W."/>
            <person name="Ho S."/>
            <person name="Lorente-Galdos B."/>
            <person name="Quilez J."/>
            <person name="Marques-Bonet T."/>
            <person name="Raney B.J."/>
            <person name="Ingham P.W."/>
            <person name="Tay A."/>
            <person name="Hillier L.W."/>
            <person name="Minx P."/>
            <person name="Boehm T."/>
            <person name="Wilson R.K."/>
            <person name="Brenner S."/>
            <person name="Warren W.C."/>
        </authorList>
    </citation>
    <scope>NUCLEOTIDE SEQUENCE</scope>
    <source>
        <tissue evidence="7">Testis</tissue>
    </source>
</reference>
<dbReference type="GO" id="GO:0016301">
    <property type="term" value="F:kinase activity"/>
    <property type="evidence" value="ECO:0007669"/>
    <property type="project" value="UniProtKB-KW"/>
</dbReference>
<evidence type="ECO:0000256" key="3">
    <source>
        <dbReference type="ARBA" id="ARBA00005509"/>
    </source>
</evidence>
<dbReference type="GeneTree" id="ENSGT00390000012588"/>
<keyword evidence="4" id="KW-0963">Cytoplasm</keyword>
<comment type="similarity">
    <text evidence="3">Belongs to the IRAK1BP1 family.</text>
</comment>
<keyword evidence="9" id="KW-1185">Reference proteome</keyword>
<proteinExistence type="evidence at transcript level"/>
<name>V9KR72_CALMI</name>
<evidence type="ECO:0000256" key="4">
    <source>
        <dbReference type="ARBA" id="ARBA00022490"/>
    </source>
</evidence>
<dbReference type="PANTHER" id="PTHR18842">
    <property type="entry name" value="INTERLEUKIN-1 RECEPTOR-ASSOCIATED KINASE 1-BINDING PROTEIN 1"/>
    <property type="match status" value="1"/>
</dbReference>
<sequence length="248" mass="27252">MALAPAARVFAALVPASDQENARGPELRGRAQAPEPGRREVHVSSSAELSAPPDRARVRVLVWSRKEAAAEARSSVSRRVDYISQSARGLGLRENNVTVTKDIRRVENAYQMETEICVIFSDFGKMQNLCNLLVEKLDSSVIVSSPQFYHTAEAVENIRRQACLTAVANARCKAQEVCRLLGQSLGRPLVIREEEVKESEGLASESASVVSSRSPTIQQQISNASVTVNSKVFVSFELKSKDKLKRNN</sequence>
<evidence type="ECO:0000313" key="9">
    <source>
        <dbReference type="Proteomes" id="UP000314986"/>
    </source>
</evidence>
<dbReference type="STRING" id="7868.ENSCMIP00000026472"/>
<evidence type="ECO:0000256" key="5">
    <source>
        <dbReference type="ARBA" id="ARBA00023242"/>
    </source>
</evidence>
<dbReference type="GO" id="GO:0005634">
    <property type="term" value="C:nucleus"/>
    <property type="evidence" value="ECO:0007669"/>
    <property type="project" value="UniProtKB-SubCell"/>
</dbReference>
<organism evidence="7">
    <name type="scientific">Callorhinchus milii</name>
    <name type="common">Ghost shark</name>
    <dbReference type="NCBI Taxonomy" id="7868"/>
    <lineage>
        <taxon>Eukaryota</taxon>
        <taxon>Metazoa</taxon>
        <taxon>Chordata</taxon>
        <taxon>Craniata</taxon>
        <taxon>Vertebrata</taxon>
        <taxon>Chondrichthyes</taxon>
        <taxon>Holocephali</taxon>
        <taxon>Chimaeriformes</taxon>
        <taxon>Callorhinchidae</taxon>
        <taxon>Callorhinchus</taxon>
    </lineage>
</organism>
<evidence type="ECO:0000256" key="6">
    <source>
        <dbReference type="SAM" id="MobiDB-lite"/>
    </source>
</evidence>